<evidence type="ECO:0000313" key="11">
    <source>
        <dbReference type="Proteomes" id="UP000541444"/>
    </source>
</evidence>
<reference evidence="10 11" key="1">
    <citation type="journal article" date="2020" name="IScience">
        <title>Genome Sequencing of the Endangered Kingdonia uniflora (Circaeasteraceae, Ranunculales) Reveals Potential Mechanisms of Evolutionary Specialization.</title>
        <authorList>
            <person name="Sun Y."/>
            <person name="Deng T."/>
            <person name="Zhang A."/>
            <person name="Moore M.J."/>
            <person name="Landis J.B."/>
            <person name="Lin N."/>
            <person name="Zhang H."/>
            <person name="Zhang X."/>
            <person name="Huang J."/>
            <person name="Zhang X."/>
            <person name="Sun H."/>
            <person name="Wang H."/>
        </authorList>
    </citation>
    <scope>NUCLEOTIDE SEQUENCE [LARGE SCALE GENOMIC DNA]</scope>
    <source>
        <strain evidence="10">TB1705</strain>
        <tissue evidence="10">Leaf</tissue>
    </source>
</reference>
<dbReference type="AlphaFoldDB" id="A0A7J7PBM6"/>
<dbReference type="PANTHER" id="PTHR47970:SF6">
    <property type="entry name" value="KINESIN-LIKE PROTEIN KIN-UC ISOFORM X1"/>
    <property type="match status" value="1"/>
</dbReference>
<dbReference type="GO" id="GO:0007018">
    <property type="term" value="P:microtubule-based movement"/>
    <property type="evidence" value="ECO:0007669"/>
    <property type="project" value="InterPro"/>
</dbReference>
<dbReference type="PANTHER" id="PTHR47970">
    <property type="entry name" value="KINESIN-LIKE PROTEIN KIF11"/>
    <property type="match status" value="1"/>
</dbReference>
<dbReference type="PRINTS" id="PR00380">
    <property type="entry name" value="KINESINHEAVY"/>
</dbReference>
<comment type="caution">
    <text evidence="10">The sequence shown here is derived from an EMBL/GenBank/DDBJ whole genome shotgun (WGS) entry which is preliminary data.</text>
</comment>
<accession>A0A7J7PBM6</accession>
<keyword evidence="2" id="KW-0963">Cytoplasm</keyword>
<dbReference type="PROSITE" id="PS00411">
    <property type="entry name" value="KINESIN_MOTOR_1"/>
    <property type="match status" value="1"/>
</dbReference>
<dbReference type="OrthoDB" id="3176171at2759"/>
<evidence type="ECO:0000259" key="9">
    <source>
        <dbReference type="PROSITE" id="PS50067"/>
    </source>
</evidence>
<dbReference type="SUPFAM" id="SSF52540">
    <property type="entry name" value="P-loop containing nucleoside triphosphate hydrolases"/>
    <property type="match status" value="1"/>
</dbReference>
<protein>
    <recommendedName>
        <fullName evidence="9">Kinesin motor domain-containing protein</fullName>
    </recommendedName>
</protein>
<proteinExistence type="inferred from homology"/>
<evidence type="ECO:0000256" key="2">
    <source>
        <dbReference type="ARBA" id="ARBA00022490"/>
    </source>
</evidence>
<keyword evidence="11" id="KW-1185">Reference proteome</keyword>
<dbReference type="Gene3D" id="3.40.850.10">
    <property type="entry name" value="Kinesin motor domain"/>
    <property type="match status" value="1"/>
</dbReference>
<evidence type="ECO:0000256" key="3">
    <source>
        <dbReference type="ARBA" id="ARBA00022701"/>
    </source>
</evidence>
<dbReference type="Proteomes" id="UP000541444">
    <property type="component" value="Unassembled WGS sequence"/>
</dbReference>
<dbReference type="GO" id="GO:0090307">
    <property type="term" value="P:mitotic spindle assembly"/>
    <property type="evidence" value="ECO:0007669"/>
    <property type="project" value="TreeGrafter"/>
</dbReference>
<evidence type="ECO:0000256" key="4">
    <source>
        <dbReference type="ARBA" id="ARBA00022741"/>
    </source>
</evidence>
<feature type="binding site" evidence="8">
    <location>
        <begin position="4"/>
        <end position="11"/>
    </location>
    <ligand>
        <name>ATP</name>
        <dbReference type="ChEBI" id="CHEBI:30616"/>
    </ligand>
</feature>
<dbReference type="GO" id="GO:0008574">
    <property type="term" value="F:plus-end-directed microtubule motor activity"/>
    <property type="evidence" value="ECO:0007669"/>
    <property type="project" value="TreeGrafter"/>
</dbReference>
<keyword evidence="5 8" id="KW-0067">ATP-binding</keyword>
<dbReference type="InterPro" id="IPR036961">
    <property type="entry name" value="Kinesin_motor_dom_sf"/>
</dbReference>
<evidence type="ECO:0000256" key="8">
    <source>
        <dbReference type="PROSITE-ProRule" id="PRU00283"/>
    </source>
</evidence>
<dbReference type="SMART" id="SM00129">
    <property type="entry name" value="KISc"/>
    <property type="match status" value="1"/>
</dbReference>
<evidence type="ECO:0000256" key="7">
    <source>
        <dbReference type="ARBA" id="ARBA00023212"/>
    </source>
</evidence>
<gene>
    <name evidence="10" type="ORF">GIB67_031564</name>
</gene>
<comment type="similarity">
    <text evidence="8">Belongs to the TRAFAC class myosin-kinesin ATPase superfamily. Kinesin family.</text>
</comment>
<organism evidence="10 11">
    <name type="scientific">Kingdonia uniflora</name>
    <dbReference type="NCBI Taxonomy" id="39325"/>
    <lineage>
        <taxon>Eukaryota</taxon>
        <taxon>Viridiplantae</taxon>
        <taxon>Streptophyta</taxon>
        <taxon>Embryophyta</taxon>
        <taxon>Tracheophyta</taxon>
        <taxon>Spermatophyta</taxon>
        <taxon>Magnoliopsida</taxon>
        <taxon>Ranunculales</taxon>
        <taxon>Circaeasteraceae</taxon>
        <taxon>Kingdonia</taxon>
    </lineage>
</organism>
<dbReference type="GO" id="GO:0072686">
    <property type="term" value="C:mitotic spindle"/>
    <property type="evidence" value="ECO:0007669"/>
    <property type="project" value="TreeGrafter"/>
</dbReference>
<evidence type="ECO:0000256" key="6">
    <source>
        <dbReference type="ARBA" id="ARBA00023175"/>
    </source>
</evidence>
<comment type="subcellular location">
    <subcellularLocation>
        <location evidence="1">Cytoplasm</location>
        <location evidence="1">Cytoskeleton</location>
    </subcellularLocation>
</comment>
<dbReference type="EMBL" id="JACGCM010000049">
    <property type="protein sequence ID" value="KAF6176753.1"/>
    <property type="molecule type" value="Genomic_DNA"/>
</dbReference>
<name>A0A7J7PBM6_9MAGN</name>
<dbReference type="Pfam" id="PF00225">
    <property type="entry name" value="Kinesin"/>
    <property type="match status" value="1"/>
</dbReference>
<dbReference type="InterPro" id="IPR027417">
    <property type="entry name" value="P-loop_NTPase"/>
</dbReference>
<dbReference type="PROSITE" id="PS50067">
    <property type="entry name" value="KINESIN_MOTOR_2"/>
    <property type="match status" value="1"/>
</dbReference>
<evidence type="ECO:0000256" key="5">
    <source>
        <dbReference type="ARBA" id="ARBA00022840"/>
    </source>
</evidence>
<keyword evidence="6 8" id="KW-0505">Motor protein</keyword>
<dbReference type="InterPro" id="IPR047149">
    <property type="entry name" value="KIF11-like"/>
</dbReference>
<dbReference type="InterPro" id="IPR001752">
    <property type="entry name" value="Kinesin_motor_dom"/>
</dbReference>
<keyword evidence="4 8" id="KW-0547">Nucleotide-binding</keyword>
<evidence type="ECO:0000256" key="1">
    <source>
        <dbReference type="ARBA" id="ARBA00004245"/>
    </source>
</evidence>
<keyword evidence="3" id="KW-0493">Microtubule</keyword>
<sequence length="237" mass="26386">MAYGQIGTGKTYTVGQLGKDDISQRGMMVIAREDILKNTSSTFDTVEFSYLQLYLEHIQDLLVPENNNIPIVEDSKTGEVFLPGAEVVKVRDLNHFLQLLQIGKANRHAANTKMNTESSRSHAIRMINVRKLTHGKVGNEVSTMESDTQNDLQVDVVVPTLRKSMLLIVDLAGSERIDKSGSEGHMLEEVKFINLSLTSLGKCINALAENNPHIPTRDSKLTRLLRDHLEVLQGLHS</sequence>
<dbReference type="GO" id="GO:0051231">
    <property type="term" value="P:spindle elongation"/>
    <property type="evidence" value="ECO:0007669"/>
    <property type="project" value="TreeGrafter"/>
</dbReference>
<evidence type="ECO:0000313" key="10">
    <source>
        <dbReference type="EMBL" id="KAF6176753.1"/>
    </source>
</evidence>
<dbReference type="InterPro" id="IPR019821">
    <property type="entry name" value="Kinesin_motor_CS"/>
</dbReference>
<dbReference type="GO" id="GO:0005876">
    <property type="term" value="C:spindle microtubule"/>
    <property type="evidence" value="ECO:0007669"/>
    <property type="project" value="TreeGrafter"/>
</dbReference>
<feature type="domain" description="Kinesin motor" evidence="9">
    <location>
        <begin position="1"/>
        <end position="237"/>
    </location>
</feature>
<dbReference type="GO" id="GO:0005524">
    <property type="term" value="F:ATP binding"/>
    <property type="evidence" value="ECO:0007669"/>
    <property type="project" value="UniProtKB-UniRule"/>
</dbReference>
<dbReference type="GO" id="GO:0008017">
    <property type="term" value="F:microtubule binding"/>
    <property type="evidence" value="ECO:0007669"/>
    <property type="project" value="InterPro"/>
</dbReference>
<keyword evidence="7" id="KW-0206">Cytoskeleton</keyword>